<dbReference type="SUPFAM" id="SSF53474">
    <property type="entry name" value="alpha/beta-Hydrolases"/>
    <property type="match status" value="1"/>
</dbReference>
<dbReference type="InterPro" id="IPR036439">
    <property type="entry name" value="Dockerin_dom_sf"/>
</dbReference>
<evidence type="ECO:0000256" key="9">
    <source>
        <dbReference type="ARBA" id="ARBA00023326"/>
    </source>
</evidence>
<organism evidence="10 11">
    <name type="scientific">Ruminiclostridium herbifermentans</name>
    <dbReference type="NCBI Taxonomy" id="2488810"/>
    <lineage>
        <taxon>Bacteria</taxon>
        <taxon>Bacillati</taxon>
        <taxon>Bacillota</taxon>
        <taxon>Clostridia</taxon>
        <taxon>Eubacteriales</taxon>
        <taxon>Oscillospiraceae</taxon>
        <taxon>Ruminiclostridium</taxon>
    </lineage>
</organism>
<dbReference type="Proteomes" id="UP000306409">
    <property type="component" value="Chromosome"/>
</dbReference>
<dbReference type="EMBL" id="CP061336">
    <property type="protein sequence ID" value="QNU65924.1"/>
    <property type="molecule type" value="Genomic_DNA"/>
</dbReference>
<gene>
    <name evidence="10" type="ORF">EHE19_013640</name>
</gene>
<dbReference type="OrthoDB" id="9809261at2"/>
<evidence type="ECO:0000256" key="1">
    <source>
        <dbReference type="ARBA" id="ARBA00000966"/>
    </source>
</evidence>
<dbReference type="PROSITE" id="PS00018">
    <property type="entry name" value="EF_HAND_1"/>
    <property type="match status" value="1"/>
</dbReference>
<keyword evidence="7" id="KW-0119">Carbohydrate metabolism</keyword>
<dbReference type="GO" id="GO:0052689">
    <property type="term" value="F:carboxylic ester hydrolase activity"/>
    <property type="evidence" value="ECO:0007669"/>
    <property type="project" value="UniProtKB-KW"/>
</dbReference>
<sequence>MFIKSLGLRRSISYLLCLSILACVFSITSAIAVPGGTQAAAVVYGDLNGDGAVDALDNALMKQYLLGTTTFTSEQKAAGDVDASGSIDALDFAIMKQFLLKIIDKFPADKGEDEYVHPIVIPSFSQLQANPKLPDPFKFYNGDKVTTKAQWKARQKEISALAQAFIYGSKPEAPDSVKGSFSNNKITVTVTDNGKTISFTCSIQYPSKGTAPYPAMIGIGMNTLNSSNILNMGVALITFPCDELGAQSGANSRGTGKFYDLYGKNHSAGSLMAWAWGVDRLIDALETTPEARINAAKLGVTGGSRYGKGALACGAFNERIQLTIPQESGSGGAASWRVSDWQKSRGQNVQTAAQIVTENPWQGSAFAQFGNAVNKLPVDQHLVAGLCAPRGLLIIENTSMEWLGNVSCFATGKTTNMIYEALGVPSNMGYSSVGHPDHCVLPSSQFPEVEAFIKKFLLGDNSVNTNYMKQDGGITFDKNMWVDWDIPVLK</sequence>
<dbReference type="InterPro" id="IPR002105">
    <property type="entry name" value="Dockerin_1_rpt"/>
</dbReference>
<reference evidence="10 11" key="1">
    <citation type="submission" date="2020-09" db="EMBL/GenBank/DDBJ databases">
        <title>Characterization and genome sequencing of Ruminiclostridium sp. nov. MA18.</title>
        <authorList>
            <person name="Rettenmaier R."/>
            <person name="Kowollik M.-L."/>
            <person name="Liebl W."/>
            <person name="Zverlov V."/>
        </authorList>
    </citation>
    <scope>NUCLEOTIDE SEQUENCE [LARGE SCALE GENOMIC DNA]</scope>
    <source>
        <strain evidence="10 11">MA18</strain>
    </source>
</reference>
<evidence type="ECO:0000256" key="4">
    <source>
        <dbReference type="ARBA" id="ARBA00022729"/>
    </source>
</evidence>
<comment type="catalytic activity">
    <reaction evidence="1">
        <text>Endohydrolysis of (1-&gt;4)-beta-D-glucosidic linkages in cellulose, lichenin and cereal beta-D-glucans.</text>
        <dbReference type="EC" id="3.2.1.4"/>
    </reaction>
</comment>
<evidence type="ECO:0000256" key="2">
    <source>
        <dbReference type="ARBA" id="ARBA00012601"/>
    </source>
</evidence>
<dbReference type="Gene3D" id="3.40.50.1820">
    <property type="entry name" value="alpha/beta hydrolase"/>
    <property type="match status" value="1"/>
</dbReference>
<dbReference type="InterPro" id="IPR016134">
    <property type="entry name" value="Dockerin_dom"/>
</dbReference>
<dbReference type="GO" id="GO:0030245">
    <property type="term" value="P:cellulose catabolic process"/>
    <property type="evidence" value="ECO:0007669"/>
    <property type="project" value="UniProtKB-KW"/>
</dbReference>
<evidence type="ECO:0000256" key="8">
    <source>
        <dbReference type="ARBA" id="ARBA00023295"/>
    </source>
</evidence>
<name>A0A4U7JAH3_9FIRM</name>
<proteinExistence type="predicted"/>
<evidence type="ECO:0000256" key="5">
    <source>
        <dbReference type="ARBA" id="ARBA00022801"/>
    </source>
</evidence>
<keyword evidence="3" id="KW-0719">Serine esterase</keyword>
<keyword evidence="8" id="KW-0326">Glycosidase</keyword>
<dbReference type="AlphaFoldDB" id="A0A4U7JAH3"/>
<dbReference type="PROSITE" id="PS51766">
    <property type="entry name" value="DOCKERIN"/>
    <property type="match status" value="1"/>
</dbReference>
<evidence type="ECO:0000256" key="3">
    <source>
        <dbReference type="ARBA" id="ARBA00022487"/>
    </source>
</evidence>
<keyword evidence="4" id="KW-0732">Signal</keyword>
<dbReference type="KEGG" id="rher:EHE19_013640"/>
<keyword evidence="6" id="KW-0136">Cellulose degradation</keyword>
<accession>A0A4U7JAH3</accession>
<keyword evidence="11" id="KW-1185">Reference proteome</keyword>
<dbReference type="SUPFAM" id="SSF63446">
    <property type="entry name" value="Type I dockerin domain"/>
    <property type="match status" value="1"/>
</dbReference>
<dbReference type="RefSeq" id="WP_137698846.1">
    <property type="nucleotide sequence ID" value="NZ_CP061336.1"/>
</dbReference>
<dbReference type="GO" id="GO:0008810">
    <property type="term" value="F:cellulase activity"/>
    <property type="evidence" value="ECO:0007669"/>
    <property type="project" value="UniProtKB-EC"/>
</dbReference>
<protein>
    <recommendedName>
        <fullName evidence="2">cellulase</fullName>
        <ecNumber evidence="2">3.2.1.4</ecNumber>
    </recommendedName>
</protein>
<dbReference type="CDD" id="cd14256">
    <property type="entry name" value="Dockerin_I"/>
    <property type="match status" value="1"/>
</dbReference>
<dbReference type="Gene3D" id="1.10.1330.10">
    <property type="entry name" value="Dockerin domain"/>
    <property type="match status" value="1"/>
</dbReference>
<dbReference type="PROSITE" id="PS51257">
    <property type="entry name" value="PROKAR_LIPOPROTEIN"/>
    <property type="match status" value="1"/>
</dbReference>
<keyword evidence="9" id="KW-0624">Polysaccharide degradation</keyword>
<keyword evidence="5" id="KW-0378">Hydrolase</keyword>
<dbReference type="EC" id="3.2.1.4" evidence="2"/>
<dbReference type="Pfam" id="PF22244">
    <property type="entry name" value="GCE_fung"/>
    <property type="match status" value="1"/>
</dbReference>
<dbReference type="Pfam" id="PF00404">
    <property type="entry name" value="Dockerin_1"/>
    <property type="match status" value="1"/>
</dbReference>
<dbReference type="InterPro" id="IPR018247">
    <property type="entry name" value="EF_Hand_1_Ca_BS"/>
</dbReference>
<dbReference type="InterPro" id="IPR054579">
    <property type="entry name" value="GCE-like_dom"/>
</dbReference>
<evidence type="ECO:0000256" key="7">
    <source>
        <dbReference type="ARBA" id="ARBA00023277"/>
    </source>
</evidence>
<evidence type="ECO:0000313" key="10">
    <source>
        <dbReference type="EMBL" id="QNU65924.1"/>
    </source>
</evidence>
<dbReference type="InterPro" id="IPR029058">
    <property type="entry name" value="AB_hydrolase_fold"/>
</dbReference>
<evidence type="ECO:0000256" key="6">
    <source>
        <dbReference type="ARBA" id="ARBA00023001"/>
    </source>
</evidence>
<evidence type="ECO:0000313" key="11">
    <source>
        <dbReference type="Proteomes" id="UP000306409"/>
    </source>
</evidence>